<proteinExistence type="predicted"/>
<comment type="caution">
    <text evidence="1">The sequence shown here is derived from an EMBL/GenBank/DDBJ whole genome shotgun (WGS) entry which is preliminary data.</text>
</comment>
<dbReference type="AlphaFoldDB" id="A0A1V1PA83"/>
<dbReference type="Proteomes" id="UP000189670">
    <property type="component" value="Unassembled WGS sequence"/>
</dbReference>
<gene>
    <name evidence="1" type="ORF">OMM_02271</name>
</gene>
<evidence type="ECO:0000313" key="2">
    <source>
        <dbReference type="Proteomes" id="UP000189670"/>
    </source>
</evidence>
<name>A0A1V1PA83_9BACT</name>
<reference evidence="2" key="1">
    <citation type="submission" date="2012-11" db="EMBL/GenBank/DDBJ databases">
        <authorList>
            <person name="Lucero-Rivera Y.E."/>
            <person name="Tovar-Ramirez D."/>
        </authorList>
    </citation>
    <scope>NUCLEOTIDE SEQUENCE [LARGE SCALE GENOMIC DNA]</scope>
    <source>
        <strain evidence="2">Araruama</strain>
    </source>
</reference>
<organism evidence="1 2">
    <name type="scientific">Candidatus Magnetoglobus multicellularis str. Araruama</name>
    <dbReference type="NCBI Taxonomy" id="890399"/>
    <lineage>
        <taxon>Bacteria</taxon>
        <taxon>Pseudomonadati</taxon>
        <taxon>Thermodesulfobacteriota</taxon>
        <taxon>Desulfobacteria</taxon>
        <taxon>Desulfobacterales</taxon>
        <taxon>Desulfobacteraceae</taxon>
        <taxon>Candidatus Magnetoglobus</taxon>
    </lineage>
</organism>
<evidence type="ECO:0000313" key="1">
    <source>
        <dbReference type="EMBL" id="ETR71730.1"/>
    </source>
</evidence>
<sequence length="177" mass="20920">MNWNWRTGLLAQAQSDYRMFLKLKDFPELSNQSYRLHFLQMATEKLAKGLMSNDITPAPQTHKAFQKFVQKAHRHERVRKSCGFENDIKGFINYLKSIQNITQFIENLAPSGLETPNPEYPWEKRKFVDNNIKIVVYVPYTYAWPEWDTHLPEIVKLLEFLKCCFKAVDQELAEFSV</sequence>
<accession>A0A1V1PA83</accession>
<dbReference type="EMBL" id="ATBP01000229">
    <property type="protein sequence ID" value="ETR71730.1"/>
    <property type="molecule type" value="Genomic_DNA"/>
</dbReference>
<protein>
    <recommendedName>
        <fullName evidence="3">HEPN domain-containing protein</fullName>
    </recommendedName>
</protein>
<evidence type="ECO:0008006" key="3">
    <source>
        <dbReference type="Google" id="ProtNLM"/>
    </source>
</evidence>